<sequence length="183" mass="20435">MNETKPTKPTHTAIRPLTEQDAEAFHAMRLYATRNNPAGIVPTYEEESKRTPEESRARVRATENQVVFGAFVDDTLVGITGLMREPRRKLAHKGLIWGVFVDPAWRGAGIARQLMEGVIAHARALGLLQVQLVVSVLNPRAQAFYRSCGFVRYGVEPRGLYLDGEYADDELMVLFLDDPAVPD</sequence>
<dbReference type="Gene3D" id="3.40.630.30">
    <property type="match status" value="1"/>
</dbReference>
<name>A0ABU9RNN3_9BURK</name>
<proteinExistence type="predicted"/>
<keyword evidence="1" id="KW-0808">Transferase</keyword>
<dbReference type="PANTHER" id="PTHR43877">
    <property type="entry name" value="AMINOALKYLPHOSPHONATE N-ACETYLTRANSFERASE-RELATED-RELATED"/>
    <property type="match status" value="1"/>
</dbReference>
<dbReference type="InterPro" id="IPR016181">
    <property type="entry name" value="Acyl_CoA_acyltransferase"/>
</dbReference>
<dbReference type="Pfam" id="PF00583">
    <property type="entry name" value="Acetyltransf_1"/>
    <property type="match status" value="1"/>
</dbReference>
<gene>
    <name evidence="4" type="ORF">VSR73_11575</name>
</gene>
<dbReference type="RefSeq" id="WP_342946880.1">
    <property type="nucleotide sequence ID" value="NZ_JAYMRV010000003.1"/>
</dbReference>
<dbReference type="InterPro" id="IPR050832">
    <property type="entry name" value="Bact_Acetyltransf"/>
</dbReference>
<evidence type="ECO:0000313" key="5">
    <source>
        <dbReference type="Proteomes" id="UP001489897"/>
    </source>
</evidence>
<evidence type="ECO:0000256" key="1">
    <source>
        <dbReference type="ARBA" id="ARBA00022679"/>
    </source>
</evidence>
<keyword evidence="2" id="KW-0012">Acyltransferase</keyword>
<organism evidence="4 5">
    <name type="scientific">Paraburkholderia ferrariae</name>
    <dbReference type="NCBI Taxonomy" id="386056"/>
    <lineage>
        <taxon>Bacteria</taxon>
        <taxon>Pseudomonadati</taxon>
        <taxon>Pseudomonadota</taxon>
        <taxon>Betaproteobacteria</taxon>
        <taxon>Burkholderiales</taxon>
        <taxon>Burkholderiaceae</taxon>
        <taxon>Paraburkholderia</taxon>
    </lineage>
</organism>
<feature type="domain" description="N-acetyltransferase" evidence="3">
    <location>
        <begin position="12"/>
        <end position="177"/>
    </location>
</feature>
<dbReference type="EMBL" id="JAYMRV010000003">
    <property type="protein sequence ID" value="MEM5421698.1"/>
    <property type="molecule type" value="Genomic_DNA"/>
</dbReference>
<protein>
    <submittedName>
        <fullName evidence="4">GNAT family N-acetyltransferase</fullName>
    </submittedName>
</protein>
<evidence type="ECO:0000259" key="3">
    <source>
        <dbReference type="PROSITE" id="PS51186"/>
    </source>
</evidence>
<reference evidence="4 5" key="1">
    <citation type="submission" date="2024-01" db="EMBL/GenBank/DDBJ databases">
        <title>The diversity of rhizobia nodulating Mimosa spp. in eleven states of Brazil covering several biomes is determined by host plant, location, and edaphic factors.</title>
        <authorList>
            <person name="Rouws L."/>
            <person name="Barauna A."/>
            <person name="Beukes C."/>
            <person name="De Faria S.M."/>
            <person name="Gross E."/>
            <person name="Dos Reis Junior F.B."/>
            <person name="Simon M."/>
            <person name="Maluk M."/>
            <person name="Odee D.W."/>
            <person name="Kenicer G."/>
            <person name="Young J.P.W."/>
            <person name="Reis V.M."/>
            <person name="Zilli J."/>
            <person name="James E.K."/>
        </authorList>
    </citation>
    <scope>NUCLEOTIDE SEQUENCE [LARGE SCALE GENOMIC DNA]</scope>
    <source>
        <strain evidence="4 5">JPY167</strain>
    </source>
</reference>
<accession>A0ABU9RNN3</accession>
<dbReference type="InterPro" id="IPR000182">
    <property type="entry name" value="GNAT_dom"/>
</dbReference>
<comment type="caution">
    <text evidence="4">The sequence shown here is derived from an EMBL/GenBank/DDBJ whole genome shotgun (WGS) entry which is preliminary data.</text>
</comment>
<evidence type="ECO:0000256" key="2">
    <source>
        <dbReference type="ARBA" id="ARBA00023315"/>
    </source>
</evidence>
<dbReference type="SUPFAM" id="SSF55729">
    <property type="entry name" value="Acyl-CoA N-acyltransferases (Nat)"/>
    <property type="match status" value="1"/>
</dbReference>
<dbReference type="Proteomes" id="UP001489897">
    <property type="component" value="Unassembled WGS sequence"/>
</dbReference>
<keyword evidence="5" id="KW-1185">Reference proteome</keyword>
<evidence type="ECO:0000313" key="4">
    <source>
        <dbReference type="EMBL" id="MEM5421698.1"/>
    </source>
</evidence>
<dbReference type="PROSITE" id="PS51186">
    <property type="entry name" value="GNAT"/>
    <property type="match status" value="1"/>
</dbReference>
<dbReference type="CDD" id="cd04301">
    <property type="entry name" value="NAT_SF"/>
    <property type="match status" value="1"/>
</dbReference>